<evidence type="ECO:0000313" key="7">
    <source>
        <dbReference type="EMBL" id="OMJ26380.1"/>
    </source>
</evidence>
<evidence type="ECO:0000259" key="5">
    <source>
        <dbReference type="Pfam" id="PF04118"/>
    </source>
</evidence>
<dbReference type="Proteomes" id="UP000187283">
    <property type="component" value="Unassembled WGS sequence"/>
</dbReference>
<dbReference type="GO" id="GO:0005768">
    <property type="term" value="C:endosome"/>
    <property type="evidence" value="ECO:0007669"/>
    <property type="project" value="TreeGrafter"/>
</dbReference>
<evidence type="ECO:0000256" key="3">
    <source>
        <dbReference type="ARBA" id="ARBA00046326"/>
    </source>
</evidence>
<dbReference type="Pfam" id="PF04118">
    <property type="entry name" value="Dopey_N"/>
    <property type="match status" value="1"/>
</dbReference>
<evidence type="ECO:0000256" key="4">
    <source>
        <dbReference type="SAM" id="MobiDB-lite"/>
    </source>
</evidence>
<comment type="similarity">
    <text evidence="3">Belongs to the DOP1 family.</text>
</comment>
<evidence type="ECO:0000256" key="2">
    <source>
        <dbReference type="ARBA" id="ARBA00022927"/>
    </source>
</evidence>
<keyword evidence="2" id="KW-0653">Protein transport</keyword>
<dbReference type="PANTHER" id="PTHR14042:SF24">
    <property type="entry name" value="PROTEIN DOPEY-1 HOMOLOG"/>
    <property type="match status" value="1"/>
</dbReference>
<name>A0A1R1YHJ6_9FUNG</name>
<organism evidence="7 8">
    <name type="scientific">Smittium culicis</name>
    <dbReference type="NCBI Taxonomy" id="133412"/>
    <lineage>
        <taxon>Eukaryota</taxon>
        <taxon>Fungi</taxon>
        <taxon>Fungi incertae sedis</taxon>
        <taxon>Zoopagomycota</taxon>
        <taxon>Kickxellomycotina</taxon>
        <taxon>Harpellomycetes</taxon>
        <taxon>Harpellales</taxon>
        <taxon>Legeriomycetaceae</taxon>
        <taxon>Smittium</taxon>
    </lineage>
</organism>
<dbReference type="InterPro" id="IPR007249">
    <property type="entry name" value="DOP1_N"/>
</dbReference>
<gene>
    <name evidence="7" type="ORF">AYI70_g221</name>
</gene>
<dbReference type="PANTHER" id="PTHR14042">
    <property type="entry name" value="DOPEY-RELATED"/>
    <property type="match status" value="1"/>
</dbReference>
<dbReference type="GO" id="GO:0015031">
    <property type="term" value="P:protein transport"/>
    <property type="evidence" value="ECO:0007669"/>
    <property type="project" value="UniProtKB-KW"/>
</dbReference>
<evidence type="ECO:0000313" key="8">
    <source>
        <dbReference type="Proteomes" id="UP000187283"/>
    </source>
</evidence>
<evidence type="ECO:0000259" key="6">
    <source>
        <dbReference type="Pfam" id="PF24598"/>
    </source>
</evidence>
<dbReference type="STRING" id="133412.A0A1R1YHJ6"/>
<keyword evidence="8" id="KW-1185">Reference proteome</keyword>
<accession>A0A1R1YHJ6</accession>
<dbReference type="EMBL" id="LSSN01000024">
    <property type="protein sequence ID" value="OMJ26380.1"/>
    <property type="molecule type" value="Genomic_DNA"/>
</dbReference>
<proteinExistence type="inferred from homology"/>
<feature type="region of interest" description="Disordered" evidence="4">
    <location>
        <begin position="1493"/>
        <end position="1517"/>
    </location>
</feature>
<dbReference type="GO" id="GO:0006895">
    <property type="term" value="P:Golgi to endosome transport"/>
    <property type="evidence" value="ECO:0007669"/>
    <property type="project" value="InterPro"/>
</dbReference>
<evidence type="ECO:0000256" key="1">
    <source>
        <dbReference type="ARBA" id="ARBA00022448"/>
    </source>
</evidence>
<sequence length="2563" mass="290140">MANNKLNSQLESKLDEGYDLATNINFQNGSPNKNYTHNFQNNPGFIKYAQTVEKNLLTFEYVTEWADITAFLSKLAKVFSSFEAFNIIPEKDIVAKRLAQCLNPALPTGVHQKALSVYDQIFKKIGKAQLNHDLRIYATGIFPYIRNASIATKGMAIDILKNHVLPVVINNNEHLKSFLIAVLSGIERDKSDVSINCTNILKTIEKKVGTEIFIKSLFSVLVSSPRDREEILKFLISCLPDFTSPNELLQISGGNCSQFVKGLCLSLIDSDAMTVRYSLELLVSKFPIEKHLFSFDQFITIFKYSSQAVLRKDMSLNRRLFSLWLGPSDNRPQQRIYFIKNSLKYLSLAFYKWSDLIAEDSGEFYQQEELYRVLTALMDKPDITQPLLQISFLKLIDSLRIKKVNSISLNSNSEIRAEQVIRKFLYTVNPYFIWSQLTLLLFRNLPAENDAQLSNFSDKLVALENDIFLFSSFIDIYLIDNSEAASSYIPLTFFTLLSISHYISNLSNCESTNIVVETLLKTSTLLYTHLSLQSIADSATDLVNSIDESLTPFEYIKNIYHINKLLEIQSLNVSDGDLNMQLTEDFIDLTWNFEPDNNSFRGKLLILKSISILKMLIQSSNLSTSSLEDSCQLLIYLSDFSKSYITLNSLSPNIISNDSIVHIKDNHSNPESKYLDDLLRISCFTSNYDRFKISTETLLFLLKLGGIVNKNILFHNILTLENKNFCVSKNSQNSCSILAALITNLWRFMIRDNRLFISDLIGQFRDIYGENAITKIVLHDIQYHESSNSKFISKFVNLWLSLYSENEETFWLPNNSEATKKSELFFSSANNTHSNFPYFSLLITYLDAYAFDTKFQSGLVQKINPMSSESHFSSYEKIDLSRLLLNNSSAQCLDLEIVLVPIMHAIYLYSYQGIKYTKLPEPDTGHLGFFCSDYFHSASLFIGVENIIFYLNMAKKALLYSNNSSNLFLLSNPEHIYWFSGAHNPQELIENPDSNNQPSSTLETSLSNIFSSQSFLIYKNPMLDYLALNYSQSTLNINSPNYLELFLYLILPLIQLRDPPNSSGNLSNINPGDENTSNIFFQNFGKVNYNVEIQSSSLDLLDTILFSGNSCTRIYISRLSFSCLIKGLLNILSNDLPESNGVSAYDTLLNQSRCLIMLTKIIERVSHPCKCGTCLNSETYLVELKTLEILFIEFMESQQFSKVLILFLIKLYLSPEDSGDTLYHSFNSWADFLSLSIKFLCKHFSDSVSSLSDSQNILRNIISSTVLPVLNILTESLFIFNTFCLNSTNNTHIKINFKSSEIITKSILTFLNLYSDLLGICISFPSQVPSSLTLYNEDILKLVKKIIESFFAGSLTIEDSNNTESMIDVNDILDRIGQTYTLSLSYCLSSLVAFYNSLSWFGESEKKSRTSSGLYLSNNFGEVKSSHIPNFDHNILTMEIKLIFKQLWDLNSSEFALAICDFFENCTGCWIEQVFSPANTLNLSLRSEIQKGTGNGATSSSMGGQRRNTVNSYTNSDTGSTFKSSSFGLNNNNTANKCSSLSSSEFNAYESLLNSQINQLGVLHSLEFVNSLEFLSLNINDKKLISNRNGNLILSSLVMFLTSLIEQITLRINNNKSNEKNITSTNLNSPSSPNFGYGWFSSLSDIGLLRIIELLVETRFLELLNFGSKSVFNSEYSGLEPINHSDFHSVSKNFIMETDFSNLYSSSINFLKSIESSDTIEKPWIPFGISTSVSIAKLLGIISKIKKPDFNSNNGDNNSGTRSSFDYTSEQVEVYFNKIIEKSIMSIGKSISGSQWLRRVGKISQFNSFRSNDSPTSRKGYKYDVEASNRDSINPIKSPANNETLKKIQSSFRHLESSCKTGLNPLDSTILYALRSHGYVEPFYYWCNDDIIELTMQTLSLNVFPNIKLLFSSTLFLSQFINTFVGYILTPLNKILAIDKHVAYSSADIFHYLGIDTNPAHFDDLVVPTPTSMSSMLDLPLTSPLTTSLEHSFIFNKKKSNKSLKSRHSFYKESNIYENHISSVQNIDWCCVDQPSRIYVLILDALASLCASSKYEKAISRAAWDLFTDSNFFSIKKTAISTFPISLSPYYSDFLSLKDKSKYQLYKYLPHKCTMANLSSSFSRWDIFLQYCLTNDRDGFNELLSKLASFPKTTLFTNKSQEALQKSLLLRRISMLVWSGKPDQYISIFPTIQERLVELIKTHTYKNIINEIFLCLRVILLRMGPSRLVSMLPVIITELSKIINGFLKLDLNSLAKADFGSINMLYSCCKFLDLLFILRYPDFIIHNSTFINENIDSYSITNFGLVSNSNQDGAIDDFGNSPDNGIQSVAQSSFLDLKSPIISKHYGRSENFSTGLLDRLGNHLKSLSVLSNLSGNFSSEISASNRPLNHLKQNSPKKKSRNLNIIVPNGPLDSKIRHESITQPNEQISSISENINNKNTLLLNNKSSLEGCNSNAENLDNPFKSRLRRPLLVDSYINSPYDLIPFLTNMSNINNISNIETNTPDISYIETLVSQDLMVFFDLTLANTQPLNLKLNTFNKNSDSDPTAIFSMLKNVTGNNIIF</sequence>
<dbReference type="InterPro" id="IPR056457">
    <property type="entry name" value="DOP1_C"/>
</dbReference>
<protein>
    <submittedName>
        <fullName evidence="7">Protein dopey-1</fullName>
    </submittedName>
</protein>
<dbReference type="Pfam" id="PF24598">
    <property type="entry name" value="DOP1_C"/>
    <property type="match status" value="1"/>
</dbReference>
<dbReference type="GO" id="GO:0005802">
    <property type="term" value="C:trans-Golgi network"/>
    <property type="evidence" value="ECO:0007669"/>
    <property type="project" value="TreeGrafter"/>
</dbReference>
<keyword evidence="1" id="KW-0813">Transport</keyword>
<dbReference type="OrthoDB" id="297643at2759"/>
<dbReference type="InterPro" id="IPR040314">
    <property type="entry name" value="DOP1"/>
</dbReference>
<feature type="domain" description="DOP1-like C-terminal" evidence="6">
    <location>
        <begin position="2123"/>
        <end position="2299"/>
    </location>
</feature>
<dbReference type="GO" id="GO:0005829">
    <property type="term" value="C:cytosol"/>
    <property type="evidence" value="ECO:0007669"/>
    <property type="project" value="GOC"/>
</dbReference>
<feature type="domain" description="DOP1 N-terminal" evidence="5">
    <location>
        <begin position="46"/>
        <end position="328"/>
    </location>
</feature>
<comment type="caution">
    <text evidence="7">The sequence shown here is derived from an EMBL/GenBank/DDBJ whole genome shotgun (WGS) entry which is preliminary data.</text>
</comment>
<reference evidence="7 8" key="1">
    <citation type="submission" date="2017-01" db="EMBL/GenBank/DDBJ databases">
        <authorList>
            <person name="Mah S.A."/>
            <person name="Swanson W.J."/>
            <person name="Moy G.W."/>
            <person name="Vacquier V.D."/>
        </authorList>
    </citation>
    <scope>NUCLEOTIDE SEQUENCE [LARGE SCALE GENOMIC DNA]</scope>
    <source>
        <strain evidence="7 8">GSMNP</strain>
    </source>
</reference>